<keyword evidence="10" id="KW-1185">Reference proteome</keyword>
<dbReference type="InterPro" id="IPR011990">
    <property type="entry name" value="TPR-like_helical_dom_sf"/>
</dbReference>
<dbReference type="GO" id="GO:0030136">
    <property type="term" value="C:clathrin-coated vesicle"/>
    <property type="evidence" value="ECO:0007669"/>
    <property type="project" value="UniProtKB-SubCell"/>
</dbReference>
<keyword evidence="5" id="KW-0653">Protein transport</keyword>
<dbReference type="InterPro" id="IPR057780">
    <property type="entry name" value="Beta-prop_Vps41"/>
</dbReference>
<dbReference type="PANTHER" id="PTHR12616">
    <property type="entry name" value="VACUOLAR PROTEIN SORTING VPS41"/>
    <property type="match status" value="1"/>
</dbReference>
<comment type="caution">
    <text evidence="9">The sequence shown here is derived from an EMBL/GenBank/DDBJ whole genome shotgun (WGS) entry which is preliminary data.</text>
</comment>
<feature type="non-terminal residue" evidence="9">
    <location>
        <position position="961"/>
    </location>
</feature>
<dbReference type="GO" id="GO:0030897">
    <property type="term" value="C:HOPS complex"/>
    <property type="evidence" value="ECO:0007669"/>
    <property type="project" value="TreeGrafter"/>
</dbReference>
<dbReference type="InterPro" id="IPR000547">
    <property type="entry name" value="Clathrin_H-chain/VPS_repeat"/>
</dbReference>
<dbReference type="PIRSF" id="PIRSF028921">
    <property type="entry name" value="VPS41"/>
    <property type="match status" value="1"/>
</dbReference>
<dbReference type="OrthoDB" id="244107at2759"/>
<protein>
    <recommendedName>
        <fullName evidence="8">RING-type domain-containing protein</fullName>
    </recommendedName>
</protein>
<evidence type="ECO:0000259" key="8">
    <source>
        <dbReference type="SMART" id="SM00184"/>
    </source>
</evidence>
<dbReference type="SUPFAM" id="SSF50978">
    <property type="entry name" value="WD40 repeat-like"/>
    <property type="match status" value="1"/>
</dbReference>
<dbReference type="AlphaFoldDB" id="A0A9W9DRW0"/>
<accession>A0A9W9DRW0</accession>
<dbReference type="GO" id="GO:0009267">
    <property type="term" value="P:cellular response to starvation"/>
    <property type="evidence" value="ECO:0007669"/>
    <property type="project" value="TreeGrafter"/>
</dbReference>
<keyword evidence="4" id="KW-0813">Transport</keyword>
<gene>
    <name evidence="9" type="ORF">J3R30DRAFT_3854844</name>
</gene>
<evidence type="ECO:0000256" key="6">
    <source>
        <dbReference type="PROSITE-ProRule" id="PRU01006"/>
    </source>
</evidence>
<comment type="similarity">
    <text evidence="3">Belongs to the VPS41 family.</text>
</comment>
<feature type="repeat" description="CHCR" evidence="6">
    <location>
        <begin position="647"/>
        <end position="796"/>
    </location>
</feature>
<evidence type="ECO:0000256" key="1">
    <source>
        <dbReference type="ARBA" id="ARBA00004132"/>
    </source>
</evidence>
<evidence type="ECO:0000256" key="5">
    <source>
        <dbReference type="ARBA" id="ARBA00022927"/>
    </source>
</evidence>
<dbReference type="Gene3D" id="1.25.40.10">
    <property type="entry name" value="Tetratricopeptide repeat domain"/>
    <property type="match status" value="1"/>
</dbReference>
<name>A0A9W9DRW0_9AGAR</name>
<dbReference type="Gene3D" id="2.130.10.10">
    <property type="entry name" value="YVTN repeat-like/Quinoprotein amine dehydrogenase"/>
    <property type="match status" value="1"/>
</dbReference>
<dbReference type="GO" id="GO:0034058">
    <property type="term" value="P:endosomal vesicle fusion"/>
    <property type="evidence" value="ECO:0007669"/>
    <property type="project" value="InterPro"/>
</dbReference>
<evidence type="ECO:0000313" key="9">
    <source>
        <dbReference type="EMBL" id="KAJ4482441.1"/>
    </source>
</evidence>
<proteinExistence type="inferred from homology"/>
<dbReference type="Proteomes" id="UP001150266">
    <property type="component" value="Unassembled WGS sequence"/>
</dbReference>
<evidence type="ECO:0000256" key="3">
    <source>
        <dbReference type="ARBA" id="ARBA00009582"/>
    </source>
</evidence>
<dbReference type="GO" id="GO:0005770">
    <property type="term" value="C:late endosome"/>
    <property type="evidence" value="ECO:0007669"/>
    <property type="project" value="UniProtKB-SubCell"/>
</dbReference>
<dbReference type="GO" id="GO:0006623">
    <property type="term" value="P:protein targeting to vacuole"/>
    <property type="evidence" value="ECO:0007669"/>
    <property type="project" value="InterPro"/>
</dbReference>
<feature type="compositionally biased region" description="Acidic residues" evidence="7">
    <location>
        <begin position="1"/>
        <end position="30"/>
    </location>
</feature>
<dbReference type="PROSITE" id="PS50236">
    <property type="entry name" value="CHCR"/>
    <property type="match status" value="1"/>
</dbReference>
<dbReference type="InterPro" id="IPR001680">
    <property type="entry name" value="WD40_rpt"/>
</dbReference>
<sequence>EGSIEEEQEEYDEQDSDEDQEEEEEEEEEEPALKYERIDGELPALLKKDSASALAISNKFMALGTHAGIVHLLDLSGGRIKSYKSHQASVVDICVDETSEFIATASIDGQVIIVSLSSRESYSFDVRRPLRTVALEPSFAHRSSRAFICGGLAGTLTLREKRSFFGVGHTETVLHSSEGPIWQVRWSPSGPLIGWANDLGVKIYDISNKSTIAFIDRPNDAPRPDLFPVSLVWQDEQTLLVAWADFIKVARVRTRETGFTVEVIKVFQLDSMIAGIMPHPMPIAIALSSLNNPPPLTSFLLLTFAPSQTALLDLDVLLTSDTDRTKQAKTLSERPELRIISRGGEELAADALSVSGYQAWTCGDYKLAGPISADADNWYVVLSPRDLILVRPRDEYDHVAWLVERERFEEALEALEAIEYSLGVSKNHEGSGDPIESGVKVVGGVKLTSVDVGQKLVESLVSEGLFSKASQFLPRVCARDPKRWEDWIFVFAEKRHLQSIIPYVPTQDPRLNRVVYEMIVAYLLAHDAKMVLQTIKEWPRDIYDIGAVIVAVKDELDKVEVSHETVAKTKSVVLMECLAELYTSNHQPGKALPYFLKLKYPNVFELIEENNLYTDVKDMVLSLIEFEFELDARENGKKGEDKQSKAVSLLVDNVHSIPINKVVSQLAPRPKYLFFYLDALVGKDPNLLAGSGFADLQNLQVKLYADYARPRLIDFLRSSTDYDLEKAYKVCQERDLILEMVFLLGRMGDNKKALGLIIERLGDVERAINFAKDQADDELWEDLLKYAETRPAFIRGLLENVGPEINPIRLIRRIKNGLEIPGLKGALIKILQDFHLQISLLEGCQTILNGDGSELSKRVQRDQTSGFFLTVKSKCHICSQPLQESPLQLVLLFLCRHTVHARCARPNGDETELPQLPDPALRGVGLGGVGGRGLSGRIAFEAMVRARIGRGCPVCYKRSEG</sequence>
<dbReference type="Pfam" id="PF23556">
    <property type="entry name" value="TPR_Vps41"/>
    <property type="match status" value="1"/>
</dbReference>
<evidence type="ECO:0000313" key="10">
    <source>
        <dbReference type="Proteomes" id="UP001150266"/>
    </source>
</evidence>
<dbReference type="InterPro" id="IPR016902">
    <property type="entry name" value="Vps41"/>
</dbReference>
<dbReference type="GO" id="GO:0005794">
    <property type="term" value="C:Golgi apparatus"/>
    <property type="evidence" value="ECO:0007669"/>
    <property type="project" value="UniProtKB-SubCell"/>
</dbReference>
<evidence type="ECO:0000256" key="7">
    <source>
        <dbReference type="SAM" id="MobiDB-lite"/>
    </source>
</evidence>
<dbReference type="InterPro" id="IPR015943">
    <property type="entry name" value="WD40/YVTN_repeat-like_dom_sf"/>
</dbReference>
<feature type="region of interest" description="Disordered" evidence="7">
    <location>
        <begin position="1"/>
        <end position="36"/>
    </location>
</feature>
<dbReference type="InterPro" id="IPR045111">
    <property type="entry name" value="Vps41/Vps8"/>
</dbReference>
<dbReference type="GO" id="GO:0016236">
    <property type="term" value="P:macroautophagy"/>
    <property type="evidence" value="ECO:0007669"/>
    <property type="project" value="TreeGrafter"/>
</dbReference>
<feature type="non-terminal residue" evidence="9">
    <location>
        <position position="1"/>
    </location>
</feature>
<comment type="subcellular location">
    <subcellularLocation>
        <location evidence="1">Cytoplasmic vesicle</location>
        <location evidence="1">Clathrin-coated vesicle</location>
    </subcellularLocation>
    <subcellularLocation>
        <location evidence="2">Late endosome</location>
    </subcellularLocation>
</comment>
<dbReference type="InterPro" id="IPR001841">
    <property type="entry name" value="Znf_RING"/>
</dbReference>
<organism evidence="9 10">
    <name type="scientific">Lentinula aciculospora</name>
    <dbReference type="NCBI Taxonomy" id="153920"/>
    <lineage>
        <taxon>Eukaryota</taxon>
        <taxon>Fungi</taxon>
        <taxon>Dikarya</taxon>
        <taxon>Basidiomycota</taxon>
        <taxon>Agaricomycotina</taxon>
        <taxon>Agaricomycetes</taxon>
        <taxon>Agaricomycetidae</taxon>
        <taxon>Agaricales</taxon>
        <taxon>Marasmiineae</taxon>
        <taxon>Omphalotaceae</taxon>
        <taxon>Lentinula</taxon>
    </lineage>
</organism>
<dbReference type="EMBL" id="JAOTPV010000005">
    <property type="protein sequence ID" value="KAJ4482441.1"/>
    <property type="molecule type" value="Genomic_DNA"/>
</dbReference>
<dbReference type="PANTHER" id="PTHR12616:SF1">
    <property type="entry name" value="VACUOLAR PROTEIN SORTING-ASSOCIATED PROTEIN 41 HOMOLOG"/>
    <property type="match status" value="1"/>
</dbReference>
<evidence type="ECO:0000256" key="2">
    <source>
        <dbReference type="ARBA" id="ARBA00004603"/>
    </source>
</evidence>
<reference evidence="9" key="1">
    <citation type="submission" date="2022-08" db="EMBL/GenBank/DDBJ databases">
        <title>A Global Phylogenomic Analysis of the Shiitake Genus Lentinula.</title>
        <authorList>
            <consortium name="DOE Joint Genome Institute"/>
            <person name="Sierra-Patev S."/>
            <person name="Min B."/>
            <person name="Naranjo-Ortiz M."/>
            <person name="Looney B."/>
            <person name="Konkel Z."/>
            <person name="Slot J.C."/>
            <person name="Sakamoto Y."/>
            <person name="Steenwyk J.L."/>
            <person name="Rokas A."/>
            <person name="Carro J."/>
            <person name="Camarero S."/>
            <person name="Ferreira P."/>
            <person name="Molpeceres G."/>
            <person name="Ruiz-Duenas F.J."/>
            <person name="Serrano A."/>
            <person name="Henrissat B."/>
            <person name="Drula E."/>
            <person name="Hughes K.W."/>
            <person name="Mata J.L."/>
            <person name="Ishikawa N.K."/>
            <person name="Vargas-Isla R."/>
            <person name="Ushijima S."/>
            <person name="Smith C.A."/>
            <person name="Ahrendt S."/>
            <person name="Andreopoulos W."/>
            <person name="He G."/>
            <person name="Labutti K."/>
            <person name="Lipzen A."/>
            <person name="Ng V."/>
            <person name="Riley R."/>
            <person name="Sandor L."/>
            <person name="Barry K."/>
            <person name="Martinez A.T."/>
            <person name="Xiao Y."/>
            <person name="Gibbons J.G."/>
            <person name="Terashima K."/>
            <person name="Grigoriev I.V."/>
            <person name="Hibbett D.S."/>
        </authorList>
    </citation>
    <scope>NUCLEOTIDE SEQUENCE</scope>
    <source>
        <strain evidence="9">JLM2183</strain>
    </source>
</reference>
<dbReference type="SMART" id="SM00299">
    <property type="entry name" value="CLH"/>
    <property type="match status" value="1"/>
</dbReference>
<dbReference type="SMART" id="SM00184">
    <property type="entry name" value="RING"/>
    <property type="match status" value="1"/>
</dbReference>
<feature type="domain" description="RING-type" evidence="8">
    <location>
        <begin position="875"/>
        <end position="955"/>
    </location>
</feature>
<dbReference type="Pfam" id="PF23411">
    <property type="entry name" value="Beta-prop_Vps41"/>
    <property type="match status" value="2"/>
</dbReference>
<dbReference type="SMART" id="SM00320">
    <property type="entry name" value="WD40"/>
    <property type="match status" value="2"/>
</dbReference>
<dbReference type="InterPro" id="IPR036322">
    <property type="entry name" value="WD40_repeat_dom_sf"/>
</dbReference>
<evidence type="ECO:0000256" key="4">
    <source>
        <dbReference type="ARBA" id="ARBA00022448"/>
    </source>
</evidence>